<evidence type="ECO:0008006" key="4">
    <source>
        <dbReference type="Google" id="ProtNLM"/>
    </source>
</evidence>
<accession>A0A840WLQ8</accession>
<comment type="caution">
    <text evidence="2">The sequence shown here is derived from an EMBL/GenBank/DDBJ whole genome shotgun (WGS) entry which is preliminary data.</text>
</comment>
<name>A0A840WLQ8_9ACTN</name>
<evidence type="ECO:0000313" key="2">
    <source>
        <dbReference type="EMBL" id="MBB5493931.1"/>
    </source>
</evidence>
<dbReference type="EMBL" id="JACHDO010000001">
    <property type="protein sequence ID" value="MBB5493931.1"/>
    <property type="molecule type" value="Genomic_DNA"/>
</dbReference>
<sequence length="430" mass="49289">MRRWDPLNELQLSVLSKIAEGIDLSDHEGAKYRRSAYALRDRGLVTAGRKQGKWQSRITDAGRFYLEHGHHPDRPSGGKASKGREHPAEAERKRARASRSVSSDDAAKLIADLNAGGGVLHLESPDMETRARYRRAIDRAKRHNLVPEGKSLKYTGRSAGDLVMCLVDPANGGETEWNKIRTTTGSTHTGTTAILEELRRDPSPLRVSEALRPRALTVIESLGKVLSRKGYRLILAKRRNGTTLFVTVDGHQYDLTVVEEREQVEKKPSDTRLRKRSHNRYLLPRPVYELRWTGRLQLMISPQEHADSTDWGDKGRRRLENQVRDLVPELEHRSKAVDEARLARERQLREWEEQERRRRLHEQAQWEKAMADATEHAIAARRSAVFREALESWNTVNEIRDFPLCQAQVGHQGITFTNWHKQGENRQPPP</sequence>
<dbReference type="Proteomes" id="UP000579647">
    <property type="component" value="Unassembled WGS sequence"/>
</dbReference>
<evidence type="ECO:0000256" key="1">
    <source>
        <dbReference type="SAM" id="MobiDB-lite"/>
    </source>
</evidence>
<protein>
    <recommendedName>
        <fullName evidence="4">PE-PGRS family protein</fullName>
    </recommendedName>
</protein>
<reference evidence="2 3" key="1">
    <citation type="submission" date="2020-08" db="EMBL/GenBank/DDBJ databases">
        <title>Sequencing the genomes of 1000 actinobacteria strains.</title>
        <authorList>
            <person name="Klenk H.-P."/>
        </authorList>
    </citation>
    <scope>NUCLEOTIDE SEQUENCE [LARGE SCALE GENOMIC DNA]</scope>
    <source>
        <strain evidence="2 3">DSM 44598</strain>
    </source>
</reference>
<keyword evidence="3" id="KW-1185">Reference proteome</keyword>
<dbReference type="AlphaFoldDB" id="A0A840WLQ8"/>
<gene>
    <name evidence="2" type="ORF">HNR07_005068</name>
</gene>
<dbReference type="RefSeq" id="WP_184367025.1">
    <property type="nucleotide sequence ID" value="NZ_JACHDO010000001.1"/>
</dbReference>
<feature type="compositionally biased region" description="Basic and acidic residues" evidence="1">
    <location>
        <begin position="66"/>
        <end position="92"/>
    </location>
</feature>
<proteinExistence type="predicted"/>
<organism evidence="2 3">
    <name type="scientific">Nocardiopsis metallicus</name>
    <dbReference type="NCBI Taxonomy" id="179819"/>
    <lineage>
        <taxon>Bacteria</taxon>
        <taxon>Bacillati</taxon>
        <taxon>Actinomycetota</taxon>
        <taxon>Actinomycetes</taxon>
        <taxon>Streptosporangiales</taxon>
        <taxon>Nocardiopsidaceae</taxon>
        <taxon>Nocardiopsis</taxon>
    </lineage>
</organism>
<feature type="region of interest" description="Disordered" evidence="1">
    <location>
        <begin position="66"/>
        <end position="103"/>
    </location>
</feature>
<evidence type="ECO:0000313" key="3">
    <source>
        <dbReference type="Proteomes" id="UP000579647"/>
    </source>
</evidence>